<comment type="caution">
    <text evidence="3">The sequence shown here is derived from an EMBL/GenBank/DDBJ whole genome shotgun (WGS) entry which is preliminary data.</text>
</comment>
<proteinExistence type="predicted"/>
<dbReference type="CDD" id="cd00067">
    <property type="entry name" value="GAL4"/>
    <property type="match status" value="1"/>
</dbReference>
<feature type="domain" description="Zn(2)-C6 fungal-type" evidence="2">
    <location>
        <begin position="378"/>
        <end position="409"/>
    </location>
</feature>
<keyword evidence="4" id="KW-1185">Reference proteome</keyword>
<organism evidence="3 4">
    <name type="scientific">Armillaria tabescens</name>
    <name type="common">Ringless honey mushroom</name>
    <name type="synonym">Agaricus tabescens</name>
    <dbReference type="NCBI Taxonomy" id="1929756"/>
    <lineage>
        <taxon>Eukaryota</taxon>
        <taxon>Fungi</taxon>
        <taxon>Dikarya</taxon>
        <taxon>Basidiomycota</taxon>
        <taxon>Agaricomycotina</taxon>
        <taxon>Agaricomycetes</taxon>
        <taxon>Agaricomycetidae</taxon>
        <taxon>Agaricales</taxon>
        <taxon>Marasmiineae</taxon>
        <taxon>Physalacriaceae</taxon>
        <taxon>Desarmillaria</taxon>
    </lineage>
</organism>
<feature type="compositionally biased region" description="Polar residues" evidence="1">
    <location>
        <begin position="308"/>
        <end position="321"/>
    </location>
</feature>
<evidence type="ECO:0000259" key="2">
    <source>
        <dbReference type="PROSITE" id="PS50048"/>
    </source>
</evidence>
<feature type="region of interest" description="Disordered" evidence="1">
    <location>
        <begin position="127"/>
        <end position="154"/>
    </location>
</feature>
<dbReference type="InterPro" id="IPR001138">
    <property type="entry name" value="Zn2Cys6_DnaBD"/>
</dbReference>
<evidence type="ECO:0000256" key="1">
    <source>
        <dbReference type="SAM" id="MobiDB-lite"/>
    </source>
</evidence>
<name>A0AA39JL67_ARMTA</name>
<feature type="compositionally biased region" description="Polar residues" evidence="1">
    <location>
        <begin position="352"/>
        <end position="365"/>
    </location>
</feature>
<dbReference type="PROSITE" id="PS00463">
    <property type="entry name" value="ZN2_CY6_FUNGAL_1"/>
    <property type="match status" value="1"/>
</dbReference>
<gene>
    <name evidence="3" type="ORF">EV420DRAFT_1027785</name>
</gene>
<sequence>MSNGNPFNDRSLQNREDFLFDFEPELREEVAEDWFVPHVESPAGSSLPSVNVSWVDGPLVATSGYKWNQSVFWNGSTSIPSSEYHMSDAGSSNGGEVHYMDHSHASFESSPASGQYQSLIPDFTSQRRNSLPSDYRTHRSLYGTGTSSDNERPEVKRLSWQGGYDWLSDAASSSYHSSRRSSFGNLAELPTSSMPMPYPTESQMAAGQYNYSDPNVTQSAPTLQHWLPFNSPASSEVGLPLLNRTVTPELSAQLQSALFLQDNNGSQRNINPSFHPHILNAYSSGTQVSDEHAHFNNSQPKAGGTASHPGSSGASEGSTSPRFVVYVPNDDAEAGPSSSPYRILPQIDSGFHSSISSQLPRNSSRSKLRGEPRPKSVACNYCRTKKNKCVGVSGQRCESCTTLNIECTYSESRRGKYIRKARKKDK</sequence>
<dbReference type="Pfam" id="PF00172">
    <property type="entry name" value="Zn_clus"/>
    <property type="match status" value="1"/>
</dbReference>
<dbReference type="InterPro" id="IPR036864">
    <property type="entry name" value="Zn2-C6_fun-type_DNA-bd_sf"/>
</dbReference>
<dbReference type="Gene3D" id="4.10.240.10">
    <property type="entry name" value="Zn(2)-C6 fungal-type DNA-binding domain"/>
    <property type="match status" value="1"/>
</dbReference>
<dbReference type="AlphaFoldDB" id="A0AA39JL67"/>
<dbReference type="RefSeq" id="XP_060324683.1">
    <property type="nucleotide sequence ID" value="XM_060465382.1"/>
</dbReference>
<dbReference type="Proteomes" id="UP001175211">
    <property type="component" value="Unassembled WGS sequence"/>
</dbReference>
<dbReference type="GO" id="GO:0000981">
    <property type="term" value="F:DNA-binding transcription factor activity, RNA polymerase II-specific"/>
    <property type="evidence" value="ECO:0007669"/>
    <property type="project" value="InterPro"/>
</dbReference>
<dbReference type="SMART" id="SM00066">
    <property type="entry name" value="GAL4"/>
    <property type="match status" value="1"/>
</dbReference>
<dbReference type="GO" id="GO:0008270">
    <property type="term" value="F:zinc ion binding"/>
    <property type="evidence" value="ECO:0007669"/>
    <property type="project" value="InterPro"/>
</dbReference>
<protein>
    <recommendedName>
        <fullName evidence="2">Zn(2)-C6 fungal-type domain-containing protein</fullName>
    </recommendedName>
</protein>
<dbReference type="GeneID" id="85348930"/>
<feature type="region of interest" description="Disordered" evidence="1">
    <location>
        <begin position="289"/>
        <end position="322"/>
    </location>
</feature>
<evidence type="ECO:0000313" key="4">
    <source>
        <dbReference type="Proteomes" id="UP001175211"/>
    </source>
</evidence>
<dbReference type="SUPFAM" id="SSF57701">
    <property type="entry name" value="Zn2/Cys6 DNA-binding domain"/>
    <property type="match status" value="1"/>
</dbReference>
<evidence type="ECO:0000313" key="3">
    <source>
        <dbReference type="EMBL" id="KAK0443364.1"/>
    </source>
</evidence>
<dbReference type="EMBL" id="JAUEPS010000059">
    <property type="protein sequence ID" value="KAK0443364.1"/>
    <property type="molecule type" value="Genomic_DNA"/>
</dbReference>
<dbReference type="PROSITE" id="PS50048">
    <property type="entry name" value="ZN2_CY6_FUNGAL_2"/>
    <property type="match status" value="1"/>
</dbReference>
<feature type="region of interest" description="Disordered" evidence="1">
    <location>
        <begin position="352"/>
        <end position="373"/>
    </location>
</feature>
<accession>A0AA39JL67</accession>
<reference evidence="3" key="1">
    <citation type="submission" date="2023-06" db="EMBL/GenBank/DDBJ databases">
        <authorList>
            <consortium name="Lawrence Berkeley National Laboratory"/>
            <person name="Ahrendt S."/>
            <person name="Sahu N."/>
            <person name="Indic B."/>
            <person name="Wong-Bajracharya J."/>
            <person name="Merenyi Z."/>
            <person name="Ke H.-M."/>
            <person name="Monk M."/>
            <person name="Kocsube S."/>
            <person name="Drula E."/>
            <person name="Lipzen A."/>
            <person name="Balint B."/>
            <person name="Henrissat B."/>
            <person name="Andreopoulos B."/>
            <person name="Martin F.M."/>
            <person name="Harder C.B."/>
            <person name="Rigling D."/>
            <person name="Ford K.L."/>
            <person name="Foster G.D."/>
            <person name="Pangilinan J."/>
            <person name="Papanicolaou A."/>
            <person name="Barry K."/>
            <person name="LaButti K."/>
            <person name="Viragh M."/>
            <person name="Koriabine M."/>
            <person name="Yan M."/>
            <person name="Riley R."/>
            <person name="Champramary S."/>
            <person name="Plett K.L."/>
            <person name="Tsai I.J."/>
            <person name="Slot J."/>
            <person name="Sipos G."/>
            <person name="Plett J."/>
            <person name="Nagy L.G."/>
            <person name="Grigoriev I.V."/>
        </authorList>
    </citation>
    <scope>NUCLEOTIDE SEQUENCE</scope>
    <source>
        <strain evidence="3">CCBAS 213</strain>
    </source>
</reference>